<proteinExistence type="inferred from homology"/>
<comment type="subcellular location">
    <subcellularLocation>
        <location evidence="1">Nucleus</location>
    </subcellularLocation>
</comment>
<evidence type="ECO:0000313" key="7">
    <source>
        <dbReference type="EMBL" id="PWA62283.1"/>
    </source>
</evidence>
<name>A0A2U1MLZ2_ARTAN</name>
<dbReference type="GO" id="GO:0001046">
    <property type="term" value="F:core promoter sequence-specific DNA binding"/>
    <property type="evidence" value="ECO:0007669"/>
    <property type="project" value="TreeGrafter"/>
</dbReference>
<organism evidence="7 8">
    <name type="scientific">Artemisia annua</name>
    <name type="common">Sweet wormwood</name>
    <dbReference type="NCBI Taxonomy" id="35608"/>
    <lineage>
        <taxon>Eukaryota</taxon>
        <taxon>Viridiplantae</taxon>
        <taxon>Streptophyta</taxon>
        <taxon>Embryophyta</taxon>
        <taxon>Tracheophyta</taxon>
        <taxon>Spermatophyta</taxon>
        <taxon>Magnoliopsida</taxon>
        <taxon>eudicotyledons</taxon>
        <taxon>Gunneridae</taxon>
        <taxon>Pentapetalae</taxon>
        <taxon>asterids</taxon>
        <taxon>campanulids</taxon>
        <taxon>Asterales</taxon>
        <taxon>Asteraceae</taxon>
        <taxon>Asteroideae</taxon>
        <taxon>Anthemideae</taxon>
        <taxon>Artemisiinae</taxon>
        <taxon>Artemisia</taxon>
    </lineage>
</organism>
<dbReference type="GO" id="GO:0042796">
    <property type="term" value="P:snRNA transcription by RNA polymerase III"/>
    <property type="evidence" value="ECO:0007669"/>
    <property type="project" value="TreeGrafter"/>
</dbReference>
<evidence type="ECO:0000313" key="8">
    <source>
        <dbReference type="Proteomes" id="UP000245207"/>
    </source>
</evidence>
<dbReference type="AlphaFoldDB" id="A0A2U1MLZ2"/>
<evidence type="ECO:0000256" key="2">
    <source>
        <dbReference type="ARBA" id="ARBA00010410"/>
    </source>
</evidence>
<evidence type="ECO:0000256" key="5">
    <source>
        <dbReference type="ARBA" id="ARBA00023163"/>
    </source>
</evidence>
<comment type="caution">
    <text evidence="7">The sequence shown here is derived from an EMBL/GenBank/DDBJ whole genome shotgun (WGS) entry which is preliminary data.</text>
</comment>
<evidence type="ECO:0000256" key="3">
    <source>
        <dbReference type="ARBA" id="ARBA00023015"/>
    </source>
</evidence>
<dbReference type="PANTHER" id="PTHR13421">
    <property type="entry name" value="SNRNA-ACTIVATING PROTEIN COMPLEX SUBUNIT 3"/>
    <property type="match status" value="1"/>
</dbReference>
<keyword evidence="8" id="KW-1185">Reference proteome</keyword>
<dbReference type="GO" id="GO:0001006">
    <property type="term" value="F:RNA polymerase III type 3 promoter sequence-specific DNA binding"/>
    <property type="evidence" value="ECO:0007669"/>
    <property type="project" value="TreeGrafter"/>
</dbReference>
<gene>
    <name evidence="7" type="ORF">CTI12_AA365250</name>
</gene>
<dbReference type="GO" id="GO:0019185">
    <property type="term" value="C:snRNA-activating protein complex"/>
    <property type="evidence" value="ECO:0007669"/>
    <property type="project" value="TreeGrafter"/>
</dbReference>
<dbReference type="GO" id="GO:0003681">
    <property type="term" value="F:bent DNA binding"/>
    <property type="evidence" value="ECO:0007669"/>
    <property type="project" value="TreeGrafter"/>
</dbReference>
<dbReference type="GO" id="GO:0042795">
    <property type="term" value="P:snRNA transcription by RNA polymerase II"/>
    <property type="evidence" value="ECO:0007669"/>
    <property type="project" value="TreeGrafter"/>
</dbReference>
<dbReference type="STRING" id="35608.A0A2U1MLZ2"/>
<evidence type="ECO:0000256" key="1">
    <source>
        <dbReference type="ARBA" id="ARBA00004123"/>
    </source>
</evidence>
<evidence type="ECO:0000256" key="6">
    <source>
        <dbReference type="ARBA" id="ARBA00023242"/>
    </source>
</evidence>
<keyword evidence="5" id="KW-0804">Transcription</keyword>
<protein>
    <submittedName>
        <fullName evidence="7">snRNA-activating protein complex, subunit 3</fullName>
    </submittedName>
</protein>
<reference evidence="7 8" key="1">
    <citation type="journal article" date="2018" name="Mol. Plant">
        <title>The genome of Artemisia annua provides insight into the evolution of Asteraceae family and artemisinin biosynthesis.</title>
        <authorList>
            <person name="Shen Q."/>
            <person name="Zhang L."/>
            <person name="Liao Z."/>
            <person name="Wang S."/>
            <person name="Yan T."/>
            <person name="Shi P."/>
            <person name="Liu M."/>
            <person name="Fu X."/>
            <person name="Pan Q."/>
            <person name="Wang Y."/>
            <person name="Lv Z."/>
            <person name="Lu X."/>
            <person name="Zhang F."/>
            <person name="Jiang W."/>
            <person name="Ma Y."/>
            <person name="Chen M."/>
            <person name="Hao X."/>
            <person name="Li L."/>
            <person name="Tang Y."/>
            <person name="Lv G."/>
            <person name="Zhou Y."/>
            <person name="Sun X."/>
            <person name="Brodelius P.E."/>
            <person name="Rose J.K.C."/>
            <person name="Tang K."/>
        </authorList>
    </citation>
    <scope>NUCLEOTIDE SEQUENCE [LARGE SCALE GENOMIC DNA]</scope>
    <source>
        <strain evidence="8">cv. Huhao1</strain>
        <tissue evidence="7">Leaf</tissue>
    </source>
</reference>
<evidence type="ECO:0000256" key="4">
    <source>
        <dbReference type="ARBA" id="ARBA00023125"/>
    </source>
</evidence>
<dbReference type="Proteomes" id="UP000245207">
    <property type="component" value="Unassembled WGS sequence"/>
</dbReference>
<dbReference type="GO" id="GO:0005634">
    <property type="term" value="C:nucleus"/>
    <property type="evidence" value="ECO:0007669"/>
    <property type="project" value="UniProtKB-SubCell"/>
</dbReference>
<dbReference type="PANTHER" id="PTHR13421:SF16">
    <property type="entry name" value="SNRNA-ACTIVATING PROTEIN COMPLEX SUBUNIT 3"/>
    <property type="match status" value="1"/>
</dbReference>
<keyword evidence="6" id="KW-0539">Nucleus</keyword>
<dbReference type="OrthoDB" id="46583at2759"/>
<sequence>MEQEDSCAFEDVFVSIPRGGPLYVSDLVGPLTTVSQFRSSVEHQLKDLRHELCVDLTQEHLDEIFFDILLLEFRRNPLISKKEMEQEDSCAFEDVFVSIPRGGPLYVSDLVGPLTTVSQFRSSVEHQLKDLRHELCVDLTQEHLDEISTTNDERVQDADLACSVKSGIDEDYVPTNDLPRRSTRIRENRKMQNQVPKQHKRATRKDTAHEKDYMVEVEKLAKIKQKQEEDKSSARLHSFSGTSGPVSCVTLSEKKERMSSFNYTSRSTQVKSSNTREHIPLHDSEILLCVEVYYSNRVKTWVKNQEILVLGQQFLTELRDKIYCLSDKIMESAKKHDPSGYFLIEDIFYNDLREAGAIDYSKPILDWLRESKKTAHEKWECITSGALLPKEKEYLGSGSGPKMPQFTARSMQKTRFCDISFRLGAGYLYCHQGECKHLIVIRDMRLIHPEDVQNRAAYPLILFQSKLRFQKCSCCKIFKAVKVTTDDKWAPENPCYFCDVCYYMLHYKDDQLLYEEFDVFDYIHD</sequence>
<dbReference type="Pfam" id="PF12251">
    <property type="entry name" value="SNAPC3"/>
    <property type="match status" value="1"/>
</dbReference>
<keyword evidence="3" id="KW-0805">Transcription regulation</keyword>
<dbReference type="InterPro" id="IPR022042">
    <property type="entry name" value="snRNA-activating_su3"/>
</dbReference>
<accession>A0A2U1MLZ2</accession>
<keyword evidence="4" id="KW-0238">DNA-binding</keyword>
<dbReference type="GO" id="GO:0000978">
    <property type="term" value="F:RNA polymerase II cis-regulatory region sequence-specific DNA binding"/>
    <property type="evidence" value="ECO:0007669"/>
    <property type="project" value="TreeGrafter"/>
</dbReference>
<comment type="similarity">
    <text evidence="2">Belongs to the SNAPC3/SRD2 family.</text>
</comment>
<dbReference type="EMBL" id="PKPP01004903">
    <property type="protein sequence ID" value="PWA62283.1"/>
    <property type="molecule type" value="Genomic_DNA"/>
</dbReference>